<evidence type="ECO:0000256" key="6">
    <source>
        <dbReference type="ARBA" id="ARBA00022840"/>
    </source>
</evidence>
<dbReference type="SUPFAM" id="SSF52540">
    <property type="entry name" value="P-loop containing nucleoside triphosphate hydrolases"/>
    <property type="match status" value="1"/>
</dbReference>
<evidence type="ECO:0000259" key="12">
    <source>
        <dbReference type="PROSITE" id="PS51714"/>
    </source>
</evidence>
<dbReference type="GO" id="GO:0005654">
    <property type="term" value="C:nucleoplasm"/>
    <property type="evidence" value="ECO:0007669"/>
    <property type="project" value="UniProtKB-ARBA"/>
</dbReference>
<comment type="catalytic activity">
    <reaction evidence="9">
        <text>GTP + H2O = GDP + phosphate + H(+)</text>
        <dbReference type="Rhea" id="RHEA:19669"/>
        <dbReference type="ChEBI" id="CHEBI:15377"/>
        <dbReference type="ChEBI" id="CHEBI:15378"/>
        <dbReference type="ChEBI" id="CHEBI:37565"/>
        <dbReference type="ChEBI" id="CHEBI:43474"/>
        <dbReference type="ChEBI" id="CHEBI:58189"/>
    </reaction>
    <physiologicalReaction direction="left-to-right" evidence="9">
        <dbReference type="Rhea" id="RHEA:19670"/>
    </physiologicalReaction>
</comment>
<dbReference type="PANTHER" id="PTHR12858">
    <property type="entry name" value="RIBOSOME BIOGENESIS PROTEIN"/>
    <property type="match status" value="1"/>
</dbReference>
<dbReference type="InterPro" id="IPR039761">
    <property type="entry name" value="Bms1/Tsr1"/>
</dbReference>
<dbReference type="Pfam" id="PF04950">
    <property type="entry name" value="RIBIOP_C"/>
    <property type="match status" value="1"/>
</dbReference>
<dbReference type="GO" id="GO:0034511">
    <property type="term" value="F:U3 snoRNA binding"/>
    <property type="evidence" value="ECO:0007669"/>
    <property type="project" value="TreeGrafter"/>
</dbReference>
<keyword evidence="8" id="KW-0539">Nucleus</keyword>
<dbReference type="GO" id="GO:0000479">
    <property type="term" value="P:endonucleolytic cleavage of tricistronic rRNA transcript (SSU-rRNA, 5.8S rRNA, LSU-rRNA)"/>
    <property type="evidence" value="ECO:0007669"/>
    <property type="project" value="TreeGrafter"/>
</dbReference>
<dbReference type="GO" id="GO:0032040">
    <property type="term" value="C:small-subunit processome"/>
    <property type="evidence" value="ECO:0007669"/>
    <property type="project" value="UniProtKB-ARBA"/>
</dbReference>
<comment type="similarity">
    <text evidence="10">Belongs to the TRAFAC class translation factor GTPase superfamily. Bms1-like GTPase family. BMS1 subfamily.</text>
</comment>
<feature type="domain" description="Bms1-type G" evidence="12">
    <location>
        <begin position="58"/>
        <end position="222"/>
    </location>
</feature>
<dbReference type="AlphaFoldDB" id="A0AA41VVJ7"/>
<evidence type="ECO:0000313" key="14">
    <source>
        <dbReference type="Proteomes" id="UP001177140"/>
    </source>
</evidence>
<accession>A0AA41VVJ7</accession>
<keyword evidence="6" id="KW-0067">ATP-binding</keyword>
<evidence type="ECO:0000256" key="9">
    <source>
        <dbReference type="ARBA" id="ARBA00049117"/>
    </source>
</evidence>
<keyword evidence="14" id="KW-1185">Reference proteome</keyword>
<dbReference type="Pfam" id="PF08142">
    <property type="entry name" value="AARP2CN"/>
    <property type="match status" value="1"/>
</dbReference>
<evidence type="ECO:0000256" key="11">
    <source>
        <dbReference type="SAM" id="MobiDB-lite"/>
    </source>
</evidence>
<evidence type="ECO:0000256" key="5">
    <source>
        <dbReference type="ARBA" id="ARBA00022801"/>
    </source>
</evidence>
<dbReference type="GO" id="GO:0003924">
    <property type="term" value="F:GTPase activity"/>
    <property type="evidence" value="ECO:0007669"/>
    <property type="project" value="TreeGrafter"/>
</dbReference>
<evidence type="ECO:0000256" key="7">
    <source>
        <dbReference type="ARBA" id="ARBA00023134"/>
    </source>
</evidence>
<gene>
    <name evidence="13" type="ORF">MKW94_009594</name>
</gene>
<keyword evidence="3" id="KW-0597">Phosphoprotein</keyword>
<dbReference type="EMBL" id="JAJJMA010303183">
    <property type="protein sequence ID" value="MCL7048306.1"/>
    <property type="molecule type" value="Genomic_DNA"/>
</dbReference>
<keyword evidence="4" id="KW-0547">Nucleotide-binding</keyword>
<evidence type="ECO:0000256" key="1">
    <source>
        <dbReference type="ARBA" id="ARBA00004604"/>
    </source>
</evidence>
<dbReference type="InterPro" id="IPR030387">
    <property type="entry name" value="G_Bms1/Tsr1_dom"/>
</dbReference>
<organism evidence="13 14">
    <name type="scientific">Papaver nudicaule</name>
    <name type="common">Iceland poppy</name>
    <dbReference type="NCBI Taxonomy" id="74823"/>
    <lineage>
        <taxon>Eukaryota</taxon>
        <taxon>Viridiplantae</taxon>
        <taxon>Streptophyta</taxon>
        <taxon>Embryophyta</taxon>
        <taxon>Tracheophyta</taxon>
        <taxon>Spermatophyta</taxon>
        <taxon>Magnoliopsida</taxon>
        <taxon>Ranunculales</taxon>
        <taxon>Papaveraceae</taxon>
        <taxon>Papaveroideae</taxon>
        <taxon>Papaver</taxon>
    </lineage>
</organism>
<dbReference type="GO" id="GO:0005524">
    <property type="term" value="F:ATP binding"/>
    <property type="evidence" value="ECO:0007669"/>
    <property type="project" value="UniProtKB-KW"/>
</dbReference>
<protein>
    <recommendedName>
        <fullName evidence="12">Bms1-type G domain-containing protein</fullName>
    </recommendedName>
</protein>
<feature type="region of interest" description="Disordered" evidence="11">
    <location>
        <begin position="640"/>
        <end position="667"/>
    </location>
</feature>
<dbReference type="GO" id="GO:0000462">
    <property type="term" value="P:maturation of SSU-rRNA from tricistronic rRNA transcript (SSU-rRNA, 5.8S rRNA, LSU-rRNA)"/>
    <property type="evidence" value="ECO:0007669"/>
    <property type="project" value="TreeGrafter"/>
</dbReference>
<dbReference type="GO" id="GO:0005525">
    <property type="term" value="F:GTP binding"/>
    <property type="evidence" value="ECO:0007669"/>
    <property type="project" value="UniProtKB-KW"/>
</dbReference>
<dbReference type="PANTHER" id="PTHR12858:SF2">
    <property type="entry name" value="RIBOSOME BIOGENESIS PROTEIN BMS1 HOMOLOG"/>
    <property type="match status" value="1"/>
</dbReference>
<evidence type="ECO:0000256" key="3">
    <source>
        <dbReference type="ARBA" id="ARBA00022553"/>
    </source>
</evidence>
<comment type="caution">
    <text evidence="13">The sequence shown here is derived from an EMBL/GenBank/DDBJ whole genome shotgun (WGS) entry which is preliminary data.</text>
</comment>
<dbReference type="InterPro" id="IPR007034">
    <property type="entry name" value="BMS1_TSR1_C"/>
</dbReference>
<evidence type="ECO:0000313" key="13">
    <source>
        <dbReference type="EMBL" id="MCL7048306.1"/>
    </source>
</evidence>
<evidence type="ECO:0000256" key="2">
    <source>
        <dbReference type="ARBA" id="ARBA00022517"/>
    </source>
</evidence>
<dbReference type="InterPro" id="IPR012948">
    <property type="entry name" value="AARP2CN"/>
</dbReference>
<sequence length="691" mass="78578">MDSSSFPWISNQYKGRFVHQWPNRLVIYDGADESQATSDSEEEEQNHCVVSTIGPEPVPYVVLVQGPPNVGKSLLIKSLVKVFTKRYLNNIRGPITVVSGKHRRLQFVECPNDVYGMIDAAKYADLVLICIDASYGFEMETFEFFNLLQVHGFPNVIGVFSHFDKIKVKGNLIESKKRLSRQFWNEICGGAELFYLSFLDNGMYADHQIHKLAKLISVMKFNPLSWQTAHPYVLVDHFEDVTSPERMHIDKKCDRNIVMYGYLRGSNLKRGTKVHIAGVGDFPLYGITSLADPCSLPSAARKKGVSDKESLFYAPMYGLEDLLYDNDKLNDLDEVTRSEIEGFRAGTYIKLEVRDVPFKMTKNIDPYCPVLVGGISIEEEIVGYMQARFKQHSWHMKSLKTGDPIIVSVGWRRYQTKPIYAQEAGGNRLHRIHYTPRREDCLAMFWGPLAPLDTGVAAVHNVAGNKAVFRISAMGVILDFTQAAEIIAKIAKKRKQVGTPLKIFKKTALIEDMLTSDLEIDWFGGAAIQTARRVRENVKKAAQKKLVSKLVRKGDQPREGIASCSFQHEIFRSDNISMHVGEQVGELKNSSDCVGQGMDTVVELKNSLEKDGPARRQLEIEERRGVVFCELRPNFGTRLTSKEFQPKRRPKEREELSKKEKHEKEKREKYIEKLNVVKRNGVPELGLVWYC</sequence>
<proteinExistence type="inferred from homology"/>
<dbReference type="GO" id="GO:0030686">
    <property type="term" value="C:90S preribosome"/>
    <property type="evidence" value="ECO:0007669"/>
    <property type="project" value="TreeGrafter"/>
</dbReference>
<dbReference type="Gene3D" id="3.40.50.300">
    <property type="entry name" value="P-loop containing nucleotide triphosphate hydrolases"/>
    <property type="match status" value="1"/>
</dbReference>
<keyword evidence="7" id="KW-0342">GTP-binding</keyword>
<dbReference type="SMART" id="SM01362">
    <property type="entry name" value="DUF663"/>
    <property type="match status" value="1"/>
</dbReference>
<dbReference type="Proteomes" id="UP001177140">
    <property type="component" value="Unassembled WGS sequence"/>
</dbReference>
<dbReference type="SMART" id="SM00785">
    <property type="entry name" value="AARP2CN"/>
    <property type="match status" value="1"/>
</dbReference>
<dbReference type="InterPro" id="IPR027417">
    <property type="entry name" value="P-loop_NTPase"/>
</dbReference>
<evidence type="ECO:0000256" key="8">
    <source>
        <dbReference type="ARBA" id="ARBA00023242"/>
    </source>
</evidence>
<dbReference type="FunFam" id="3.40.50.300:FF:000105">
    <property type="entry name" value="BMS1 ribosome biogenesis factor"/>
    <property type="match status" value="1"/>
</dbReference>
<keyword evidence="2" id="KW-0690">Ribosome biogenesis</keyword>
<comment type="subcellular location">
    <subcellularLocation>
        <location evidence="1">Nucleus</location>
        <location evidence="1">Nucleolus</location>
    </subcellularLocation>
</comment>
<reference evidence="13" key="1">
    <citation type="submission" date="2022-03" db="EMBL/GenBank/DDBJ databases">
        <title>A functionally conserved STORR gene fusion in Papaver species that diverged 16.8 million years ago.</title>
        <authorList>
            <person name="Catania T."/>
        </authorList>
    </citation>
    <scope>NUCLEOTIDE SEQUENCE</scope>
    <source>
        <strain evidence="13">S-191538</strain>
    </source>
</reference>
<keyword evidence="5" id="KW-0378">Hydrolase</keyword>
<evidence type="ECO:0000256" key="4">
    <source>
        <dbReference type="ARBA" id="ARBA00022741"/>
    </source>
</evidence>
<name>A0AA41VVJ7_PAPNU</name>
<dbReference type="PROSITE" id="PS51714">
    <property type="entry name" value="G_BMS1"/>
    <property type="match status" value="1"/>
</dbReference>
<evidence type="ECO:0000256" key="10">
    <source>
        <dbReference type="ARBA" id="ARBA00061391"/>
    </source>
</evidence>